<dbReference type="EMBL" id="UASS01000001">
    <property type="protein sequence ID" value="SPX59363.1"/>
    <property type="molecule type" value="Genomic_DNA"/>
</dbReference>
<dbReference type="AlphaFoldDB" id="A0A2X1QMX8"/>
<sequence length="31" mass="3529">MYLLDTNVVSERCCQVTNWTGNVSTPSSFYL</sequence>
<reference evidence="1 2" key="1">
    <citation type="submission" date="2018-06" db="EMBL/GenBank/DDBJ databases">
        <authorList>
            <consortium name="Pathogen Informatics"/>
            <person name="Doyle S."/>
        </authorList>
    </citation>
    <scope>NUCLEOTIDE SEQUENCE [LARGE SCALE GENOMIC DNA]</scope>
    <source>
        <strain evidence="1 2">NCTC12022</strain>
    </source>
</reference>
<protein>
    <submittedName>
        <fullName evidence="1">Uncharacterized protein</fullName>
    </submittedName>
</protein>
<gene>
    <name evidence="1" type="ORF">NCTC12022_00184</name>
</gene>
<name>A0A2X1QMX8_9GAMM</name>
<organism evidence="1 2">
    <name type="scientific">Legionella feeleii</name>
    <dbReference type="NCBI Taxonomy" id="453"/>
    <lineage>
        <taxon>Bacteria</taxon>
        <taxon>Pseudomonadati</taxon>
        <taxon>Pseudomonadota</taxon>
        <taxon>Gammaproteobacteria</taxon>
        <taxon>Legionellales</taxon>
        <taxon>Legionellaceae</taxon>
        <taxon>Legionella</taxon>
    </lineage>
</organism>
<dbReference type="Proteomes" id="UP000251942">
    <property type="component" value="Unassembled WGS sequence"/>
</dbReference>
<accession>A0A2X1QMX8</accession>
<proteinExistence type="predicted"/>
<evidence type="ECO:0000313" key="1">
    <source>
        <dbReference type="EMBL" id="SPX59363.1"/>
    </source>
</evidence>
<evidence type="ECO:0000313" key="2">
    <source>
        <dbReference type="Proteomes" id="UP000251942"/>
    </source>
</evidence>